<dbReference type="GO" id="GO:0046856">
    <property type="term" value="P:phosphatidylinositol dephosphorylation"/>
    <property type="evidence" value="ECO:0007669"/>
    <property type="project" value="TreeGrafter"/>
</dbReference>
<sequence length="367" mass="43514">MKSILRSIISLPKKIHYDAPTNIHYDFSYITPQLIVSSAPISSSASSYFQSWYRYPIDDLLLILQTNHPNLWHLWNFRGEGSGYEDWEVMYRVSHYPFPDHYPPAIELIRECVGEIFEYLHGSTKDGESEMEGEGENDERVAVLHCKAGKGRSGTLCCCYLMYEQYMKTRVIMEVDKVIELFTEKRMQRFAGDGISIISQRRYLNYWYEYLKFSQSERIKYFEFINSGNRRSITKIRVGLIRYIKDFYDLDLHISGYIRTKDQKGRYHLQEKLLQTITRENSTIMLHNHQGYDDIYFIPNTVIQLNSCLDINIGIRTWCYCWFNIYFETITSSTGSFKLLWEDIDGFKGTNQRGYKVFEDMEIYFQG</sequence>
<dbReference type="PROSITE" id="PS00383">
    <property type="entry name" value="TYR_PHOSPHATASE_1"/>
    <property type="match status" value="1"/>
</dbReference>
<dbReference type="GeneID" id="73472665"/>
<dbReference type="PROSITE" id="PS51181">
    <property type="entry name" value="PPASE_TENSIN"/>
    <property type="match status" value="1"/>
</dbReference>
<evidence type="ECO:0000256" key="1">
    <source>
        <dbReference type="ARBA" id="ARBA00022801"/>
    </source>
</evidence>
<dbReference type="GO" id="GO:0005829">
    <property type="term" value="C:cytosol"/>
    <property type="evidence" value="ECO:0007669"/>
    <property type="project" value="TreeGrafter"/>
</dbReference>
<dbReference type="OrthoDB" id="16692at2759"/>
<dbReference type="EMBL" id="JAGSYN010000276">
    <property type="protein sequence ID" value="KAG7660599.1"/>
    <property type="molecule type" value="Genomic_DNA"/>
</dbReference>
<dbReference type="PANTHER" id="PTHR12305:SF81">
    <property type="entry name" value="PHOSPHATIDYLINOSITOL 3,4,5-TRISPHOSPHATE 3-PHOSPHATASE AND DUAL-SPECIFICITY PROTEIN PHOSPHATASE PTEN"/>
    <property type="match status" value="1"/>
</dbReference>
<dbReference type="InterPro" id="IPR051281">
    <property type="entry name" value="Dual-spec_lipid-protein_phosph"/>
</dbReference>
<dbReference type="SMART" id="SM00404">
    <property type="entry name" value="PTPc_motif"/>
    <property type="match status" value="1"/>
</dbReference>
<dbReference type="GO" id="GO:0005634">
    <property type="term" value="C:nucleus"/>
    <property type="evidence" value="ECO:0007669"/>
    <property type="project" value="TreeGrafter"/>
</dbReference>
<dbReference type="InterPro" id="IPR000387">
    <property type="entry name" value="Tyr_Pase_dom"/>
</dbReference>
<protein>
    <submittedName>
        <fullName evidence="4">TEP1</fullName>
    </submittedName>
</protein>
<reference evidence="4 5" key="1">
    <citation type="journal article" date="2021" name="DNA Res.">
        <title>Genome analysis of Candida subhashii reveals its hybrid nature and dual mitochondrial genome conformations.</title>
        <authorList>
            <person name="Mixao V."/>
            <person name="Hegedusova E."/>
            <person name="Saus E."/>
            <person name="Pryszcz L.P."/>
            <person name="Cillingova A."/>
            <person name="Nosek J."/>
            <person name="Gabaldon T."/>
        </authorList>
    </citation>
    <scope>NUCLEOTIDE SEQUENCE [LARGE SCALE GENOMIC DNA]</scope>
    <source>
        <strain evidence="4 5">CBS 10753</strain>
    </source>
</reference>
<evidence type="ECO:0000259" key="3">
    <source>
        <dbReference type="PROSITE" id="PS51181"/>
    </source>
</evidence>
<proteinExistence type="predicted"/>
<dbReference type="Proteomes" id="UP000694255">
    <property type="component" value="Unassembled WGS sequence"/>
</dbReference>
<dbReference type="GO" id="GO:0005886">
    <property type="term" value="C:plasma membrane"/>
    <property type="evidence" value="ECO:0007669"/>
    <property type="project" value="TreeGrafter"/>
</dbReference>
<keyword evidence="5" id="KW-1185">Reference proteome</keyword>
<dbReference type="InterPro" id="IPR003595">
    <property type="entry name" value="Tyr_Pase_cat"/>
</dbReference>
<dbReference type="GO" id="GO:0004725">
    <property type="term" value="F:protein tyrosine phosphatase activity"/>
    <property type="evidence" value="ECO:0007669"/>
    <property type="project" value="TreeGrafter"/>
</dbReference>
<dbReference type="Pfam" id="PF22784">
    <property type="entry name" value="PTP-SAK"/>
    <property type="match status" value="1"/>
</dbReference>
<accession>A0A8J5Q1G4</accession>
<feature type="domain" description="Phosphatase tensin-type" evidence="3">
    <location>
        <begin position="16"/>
        <end position="214"/>
    </location>
</feature>
<dbReference type="InterPro" id="IPR057023">
    <property type="entry name" value="PTP-SAK"/>
</dbReference>
<name>A0A8J5Q1G4_9ASCO</name>
<dbReference type="GO" id="GO:0016314">
    <property type="term" value="F:phosphatidylinositol-3,4,5-trisphosphate 3-phosphatase activity"/>
    <property type="evidence" value="ECO:0007669"/>
    <property type="project" value="TreeGrafter"/>
</dbReference>
<dbReference type="PROSITE" id="PS50056">
    <property type="entry name" value="TYR_PHOSPHATASE_2"/>
    <property type="match status" value="1"/>
</dbReference>
<dbReference type="RefSeq" id="XP_049260832.1">
    <property type="nucleotide sequence ID" value="XM_049409977.1"/>
</dbReference>
<dbReference type="InterPro" id="IPR029023">
    <property type="entry name" value="Tensin_phosphatase"/>
</dbReference>
<evidence type="ECO:0000313" key="4">
    <source>
        <dbReference type="EMBL" id="KAG7660599.1"/>
    </source>
</evidence>
<organism evidence="4 5">
    <name type="scientific">[Candida] subhashii</name>
    <dbReference type="NCBI Taxonomy" id="561895"/>
    <lineage>
        <taxon>Eukaryota</taxon>
        <taxon>Fungi</taxon>
        <taxon>Dikarya</taxon>
        <taxon>Ascomycota</taxon>
        <taxon>Saccharomycotina</taxon>
        <taxon>Pichiomycetes</taxon>
        <taxon>Debaryomycetaceae</taxon>
        <taxon>Spathaspora</taxon>
    </lineage>
</organism>
<dbReference type="PANTHER" id="PTHR12305">
    <property type="entry name" value="PHOSPHATASE WITH HOMOLOGY TO TENSIN"/>
    <property type="match status" value="1"/>
</dbReference>
<feature type="domain" description="Tyrosine specific protein phosphatases" evidence="2">
    <location>
        <begin position="114"/>
        <end position="186"/>
    </location>
</feature>
<dbReference type="AlphaFoldDB" id="A0A8J5Q1G4"/>
<evidence type="ECO:0000259" key="2">
    <source>
        <dbReference type="PROSITE" id="PS50056"/>
    </source>
</evidence>
<comment type="caution">
    <text evidence="4">The sequence shown here is derived from an EMBL/GenBank/DDBJ whole genome shotgun (WGS) entry which is preliminary data.</text>
</comment>
<dbReference type="GO" id="GO:0051896">
    <property type="term" value="P:regulation of phosphatidylinositol 3-kinase/protein kinase B signal transduction"/>
    <property type="evidence" value="ECO:0007669"/>
    <property type="project" value="TreeGrafter"/>
</dbReference>
<evidence type="ECO:0000313" key="5">
    <source>
        <dbReference type="Proteomes" id="UP000694255"/>
    </source>
</evidence>
<dbReference type="InterPro" id="IPR016130">
    <property type="entry name" value="Tyr_Pase_AS"/>
</dbReference>
<keyword evidence="1" id="KW-0378">Hydrolase</keyword>
<dbReference type="GO" id="GO:0042995">
    <property type="term" value="C:cell projection"/>
    <property type="evidence" value="ECO:0007669"/>
    <property type="project" value="TreeGrafter"/>
</dbReference>
<dbReference type="GO" id="GO:0043491">
    <property type="term" value="P:phosphatidylinositol 3-kinase/protein kinase B signal transduction"/>
    <property type="evidence" value="ECO:0007669"/>
    <property type="project" value="TreeGrafter"/>
</dbReference>
<dbReference type="CDD" id="cd14497">
    <property type="entry name" value="PTP_PTEN-like"/>
    <property type="match status" value="1"/>
</dbReference>
<gene>
    <name evidence="4" type="ORF">J8A68_005865</name>
</gene>